<protein>
    <submittedName>
        <fullName evidence="1">Uncharacterized protein</fullName>
    </submittedName>
</protein>
<dbReference type="EMBL" id="VSSQ01025022">
    <property type="protein sequence ID" value="MPM72887.1"/>
    <property type="molecule type" value="Genomic_DNA"/>
</dbReference>
<dbReference type="AlphaFoldDB" id="A0A645C6V0"/>
<organism evidence="1">
    <name type="scientific">bioreactor metagenome</name>
    <dbReference type="NCBI Taxonomy" id="1076179"/>
    <lineage>
        <taxon>unclassified sequences</taxon>
        <taxon>metagenomes</taxon>
        <taxon>ecological metagenomes</taxon>
    </lineage>
</organism>
<evidence type="ECO:0000313" key="1">
    <source>
        <dbReference type="EMBL" id="MPM72887.1"/>
    </source>
</evidence>
<reference evidence="1" key="1">
    <citation type="submission" date="2019-08" db="EMBL/GenBank/DDBJ databases">
        <authorList>
            <person name="Kucharzyk K."/>
            <person name="Murdoch R.W."/>
            <person name="Higgins S."/>
            <person name="Loffler F."/>
        </authorList>
    </citation>
    <scope>NUCLEOTIDE SEQUENCE</scope>
</reference>
<name>A0A645C6V0_9ZZZZ</name>
<sequence>MRVVGVVAHVEEEDDAQYEEQTLLFILFQFGGRFIRNVGLFVD</sequence>
<accession>A0A645C6V0</accession>
<gene>
    <name evidence="1" type="ORF">SDC9_119863</name>
</gene>
<comment type="caution">
    <text evidence="1">The sequence shown here is derived from an EMBL/GenBank/DDBJ whole genome shotgun (WGS) entry which is preliminary data.</text>
</comment>
<proteinExistence type="predicted"/>